<dbReference type="InterPro" id="IPR051043">
    <property type="entry name" value="Sulfatase_Mod_Factor_Kinase"/>
</dbReference>
<evidence type="ECO:0000313" key="3">
    <source>
        <dbReference type="EMBL" id="NKE71622.1"/>
    </source>
</evidence>
<keyword evidence="4" id="KW-1185">Reference proteome</keyword>
<proteinExistence type="predicted"/>
<sequence>MILVPAGEFIMGSEEGGFDEKPPRRVYVDAFEINRYEVTQYDYAEFVRATGHRSPLSRYLKNIESFNDQNQPVVYVTWEDADAFCRWKGGRLPTEAEWEKASKGAEAAAWPWGNEPTPVFANFLGGEDQAHYTAIVGSFEQDKSPYRIYDMAGNVREWVQDWYDEHYYRHAPNRNPKGPDQGEMKTLRGGSWNDSAVSGRTSARMKMFPDYRDTTVGFRCAKSADR</sequence>
<dbReference type="InterPro" id="IPR016187">
    <property type="entry name" value="CTDL_fold"/>
</dbReference>
<organism evidence="3 4">
    <name type="scientific">Candidatus Manganitrophus noduliformans</name>
    <dbReference type="NCBI Taxonomy" id="2606439"/>
    <lineage>
        <taxon>Bacteria</taxon>
        <taxon>Pseudomonadati</taxon>
        <taxon>Nitrospirota</taxon>
        <taxon>Nitrospiria</taxon>
        <taxon>Candidatus Troglogloeales</taxon>
        <taxon>Candidatus Manganitrophaceae</taxon>
        <taxon>Candidatus Manganitrophus</taxon>
    </lineage>
</organism>
<name>A0A7X6DQP0_9BACT</name>
<dbReference type="PANTHER" id="PTHR23150">
    <property type="entry name" value="SULFATASE MODIFYING FACTOR 1, 2"/>
    <property type="match status" value="1"/>
</dbReference>
<dbReference type="SUPFAM" id="SSF56436">
    <property type="entry name" value="C-type lectin-like"/>
    <property type="match status" value="1"/>
</dbReference>
<feature type="region of interest" description="Disordered" evidence="1">
    <location>
        <begin position="171"/>
        <end position="197"/>
    </location>
</feature>
<dbReference type="InterPro" id="IPR042095">
    <property type="entry name" value="SUMF_sf"/>
</dbReference>
<protein>
    <submittedName>
        <fullName evidence="3">Formylglycine-generating enzyme family protein</fullName>
    </submittedName>
</protein>
<gene>
    <name evidence="3" type="ORF">MNODULE_12810</name>
</gene>
<dbReference type="PANTHER" id="PTHR23150:SF19">
    <property type="entry name" value="FORMYLGLYCINE-GENERATING ENZYME"/>
    <property type="match status" value="1"/>
</dbReference>
<reference evidence="3 4" key="1">
    <citation type="journal article" date="2020" name="Nature">
        <title>Bacterial chemolithoautotrophy via manganese oxidation.</title>
        <authorList>
            <person name="Yu H."/>
            <person name="Leadbetter J.R."/>
        </authorList>
    </citation>
    <scope>NUCLEOTIDE SEQUENCE [LARGE SCALE GENOMIC DNA]</scope>
    <source>
        <strain evidence="3 4">Mn-1</strain>
    </source>
</reference>
<evidence type="ECO:0000259" key="2">
    <source>
        <dbReference type="Pfam" id="PF03781"/>
    </source>
</evidence>
<evidence type="ECO:0000313" key="4">
    <source>
        <dbReference type="Proteomes" id="UP000534783"/>
    </source>
</evidence>
<feature type="domain" description="Sulfatase-modifying factor enzyme-like" evidence="2">
    <location>
        <begin position="1"/>
        <end position="222"/>
    </location>
</feature>
<dbReference type="Proteomes" id="UP000534783">
    <property type="component" value="Unassembled WGS sequence"/>
</dbReference>
<accession>A0A7X6DQP0</accession>
<comment type="caution">
    <text evidence="3">The sequence shown here is derived from an EMBL/GenBank/DDBJ whole genome shotgun (WGS) entry which is preliminary data.</text>
</comment>
<dbReference type="InterPro" id="IPR005532">
    <property type="entry name" value="SUMF_dom"/>
</dbReference>
<dbReference type="Pfam" id="PF03781">
    <property type="entry name" value="FGE-sulfatase"/>
    <property type="match status" value="1"/>
</dbReference>
<dbReference type="GO" id="GO:0120147">
    <property type="term" value="F:formylglycine-generating oxidase activity"/>
    <property type="evidence" value="ECO:0007669"/>
    <property type="project" value="TreeGrafter"/>
</dbReference>
<evidence type="ECO:0000256" key="1">
    <source>
        <dbReference type="SAM" id="MobiDB-lite"/>
    </source>
</evidence>
<dbReference type="EMBL" id="VTOW01000002">
    <property type="protein sequence ID" value="NKE71622.1"/>
    <property type="molecule type" value="Genomic_DNA"/>
</dbReference>
<dbReference type="Gene3D" id="3.90.1580.10">
    <property type="entry name" value="paralog of FGE (formylglycine-generating enzyme)"/>
    <property type="match status" value="1"/>
</dbReference>
<dbReference type="AlphaFoldDB" id="A0A7X6DQP0"/>